<keyword evidence="5" id="KW-1185">Reference proteome</keyword>
<dbReference type="GO" id="GO:0008270">
    <property type="term" value="F:zinc ion binding"/>
    <property type="evidence" value="ECO:0007669"/>
    <property type="project" value="InterPro"/>
</dbReference>
<evidence type="ECO:0000259" key="3">
    <source>
        <dbReference type="PROSITE" id="PS50048"/>
    </source>
</evidence>
<dbReference type="PROSITE" id="PS50048">
    <property type="entry name" value="ZN2_CY6_FUNGAL_2"/>
    <property type="match status" value="1"/>
</dbReference>
<reference evidence="4 5" key="1">
    <citation type="submission" date="2023-10" db="EMBL/GenBank/DDBJ databases">
        <title>Draft genome sequence of Xylaria bambusicola isolate GMP-LS, the root and basal stem rot pathogen of sugarcane in Indonesia.</title>
        <authorList>
            <person name="Selvaraj P."/>
            <person name="Muralishankar V."/>
            <person name="Muruganantham S."/>
            <person name="Sp S."/>
            <person name="Haryani S."/>
            <person name="Lau K.J.X."/>
            <person name="Naqvi N.I."/>
        </authorList>
    </citation>
    <scope>NUCLEOTIDE SEQUENCE [LARGE SCALE GENOMIC DNA]</scope>
    <source>
        <strain evidence="4">GMP-LS</strain>
    </source>
</reference>
<dbReference type="SUPFAM" id="SSF57701">
    <property type="entry name" value="Zn2/Cys6 DNA-binding domain"/>
    <property type="match status" value="1"/>
</dbReference>
<name>A0AAN7UX94_9PEZI</name>
<gene>
    <name evidence="4" type="ORF">RRF57_010499</name>
</gene>
<dbReference type="PROSITE" id="PS00463">
    <property type="entry name" value="ZN2_CY6_FUNGAL_1"/>
    <property type="match status" value="1"/>
</dbReference>
<comment type="caution">
    <text evidence="4">The sequence shown here is derived from an EMBL/GenBank/DDBJ whole genome shotgun (WGS) entry which is preliminary data.</text>
</comment>
<organism evidence="4 5">
    <name type="scientific">Xylaria bambusicola</name>
    <dbReference type="NCBI Taxonomy" id="326684"/>
    <lineage>
        <taxon>Eukaryota</taxon>
        <taxon>Fungi</taxon>
        <taxon>Dikarya</taxon>
        <taxon>Ascomycota</taxon>
        <taxon>Pezizomycotina</taxon>
        <taxon>Sordariomycetes</taxon>
        <taxon>Xylariomycetidae</taxon>
        <taxon>Xylariales</taxon>
        <taxon>Xylariaceae</taxon>
        <taxon>Xylaria</taxon>
    </lineage>
</organism>
<dbReference type="SMART" id="SM00066">
    <property type="entry name" value="GAL4"/>
    <property type="match status" value="1"/>
</dbReference>
<dbReference type="GO" id="GO:0000981">
    <property type="term" value="F:DNA-binding transcription factor activity, RNA polymerase II-specific"/>
    <property type="evidence" value="ECO:0007669"/>
    <property type="project" value="InterPro"/>
</dbReference>
<dbReference type="Gene3D" id="4.10.240.10">
    <property type="entry name" value="Zn(2)-C6 fungal-type DNA-binding domain"/>
    <property type="match status" value="1"/>
</dbReference>
<keyword evidence="1" id="KW-0539">Nucleus</keyword>
<dbReference type="CDD" id="cd00067">
    <property type="entry name" value="GAL4"/>
    <property type="match status" value="1"/>
</dbReference>
<evidence type="ECO:0000256" key="1">
    <source>
        <dbReference type="ARBA" id="ARBA00023242"/>
    </source>
</evidence>
<dbReference type="Pfam" id="PF00172">
    <property type="entry name" value="Zn_clus"/>
    <property type="match status" value="1"/>
</dbReference>
<feature type="region of interest" description="Disordered" evidence="2">
    <location>
        <begin position="1"/>
        <end position="29"/>
    </location>
</feature>
<proteinExistence type="predicted"/>
<evidence type="ECO:0000313" key="4">
    <source>
        <dbReference type="EMBL" id="KAK5634786.1"/>
    </source>
</evidence>
<evidence type="ECO:0000313" key="5">
    <source>
        <dbReference type="Proteomes" id="UP001305414"/>
    </source>
</evidence>
<evidence type="ECO:0000256" key="2">
    <source>
        <dbReference type="SAM" id="MobiDB-lite"/>
    </source>
</evidence>
<dbReference type="InterPro" id="IPR036864">
    <property type="entry name" value="Zn2-C6_fun-type_DNA-bd_sf"/>
</dbReference>
<dbReference type="Proteomes" id="UP001305414">
    <property type="component" value="Unassembled WGS sequence"/>
</dbReference>
<sequence>MPAGQRPQKARRDGCGTPPALARHGPELSTSKMVQIPMYEPSQAGMSHGKTRSACNRCHQQKLRCVKTIEQSTCERCARLKIECRYSPRERRVGRSGQCRTGAWPGPRNLAPLPMPHTQQTIAPIPGSNECSWLSCPNTAIENAEGLRKRLNQIPVFCVVALTLRFCPPGYPSSDARSLGMSTSQPYQLTEALGLYTLDHDGGPVIRMESNNQIMTSEVGDDCTLESLGINGQYNDGPSCVLGYPLTSTAGRLTSLNMALYECASKLPSIEPRRVEPAGGAYNTHSISNNRRETALFALDELFCATNEFISIMKSLYSTSTDSEISNHSRRAPTTEGSFQSTQGMLYTASTDEATKLLFLSCHCRLADIYESIFKGIQRCLSGSYAATHSIAGVILPQLQVGGFGGVNSPGMRVDSNGPSLPRATISMYLILTITLSSQLWAQIRCMMGMESSCRIQVPMTADPEVADPAWDTAKKRTNRLSRAIEVIQDAL</sequence>
<accession>A0AAN7UX94</accession>
<dbReference type="AlphaFoldDB" id="A0AAN7UX94"/>
<dbReference type="EMBL" id="JAWHQM010000044">
    <property type="protein sequence ID" value="KAK5634786.1"/>
    <property type="molecule type" value="Genomic_DNA"/>
</dbReference>
<feature type="domain" description="Zn(2)-C6 fungal-type" evidence="3">
    <location>
        <begin position="54"/>
        <end position="86"/>
    </location>
</feature>
<protein>
    <recommendedName>
        <fullName evidence="3">Zn(2)-C6 fungal-type domain-containing protein</fullName>
    </recommendedName>
</protein>
<dbReference type="InterPro" id="IPR001138">
    <property type="entry name" value="Zn2Cys6_DnaBD"/>
</dbReference>